<evidence type="ECO:0000313" key="4">
    <source>
        <dbReference type="EMBL" id="GET06724.1"/>
    </source>
</evidence>
<dbReference type="PANTHER" id="PTHR22916">
    <property type="entry name" value="GLYCOSYLTRANSFERASE"/>
    <property type="match status" value="1"/>
</dbReference>
<protein>
    <submittedName>
        <fullName evidence="4">Glycosyl transferase</fullName>
    </submittedName>
</protein>
<reference evidence="4" key="1">
    <citation type="submission" date="2019-10" db="EMBL/GenBank/DDBJ databases">
        <title>Lactobacillus agilis SY212 Whole Genome Sequencing Project.</title>
        <authorList>
            <person name="Suzuki S."/>
            <person name="Endo A."/>
            <person name="Maeno S."/>
            <person name="Shiwa Y."/>
            <person name="Matsutani M."/>
            <person name="Kajikawa A."/>
        </authorList>
    </citation>
    <scope>NUCLEOTIDE SEQUENCE</scope>
    <source>
        <strain evidence="4">SY212</strain>
    </source>
</reference>
<dbReference type="Proteomes" id="UP000494265">
    <property type="component" value="Unassembled WGS sequence"/>
</dbReference>
<evidence type="ECO:0000256" key="2">
    <source>
        <dbReference type="ARBA" id="ARBA00022679"/>
    </source>
</evidence>
<accession>A0A6F9XN70</accession>
<sequence length="328" mass="37496">MSRPLISIVIPVYNVEAYLERCLDSVLAQTYRNLEIILVDDGSTDSSTQIVDRYAHKDSRVVVIHQTNGGLSNARNHGIDVANGEYLTFIDSDDYVATDYVEYLYQLLAKNNFQSKLALCSLKTIFTQTGGFIDAGNGSEQTLSGEKAIEMMCYHDLVDTCAYAKLAKKELYDKVRFPEGKLFEDIATTYKLFDQCETVECGFVAKYFYMIRGNSIVTSGFKPNKLDLLAMTDEMASYVNQKYPSLKAATLRRQVYARFSTLNQMLTVTDYKAERDEILNFLRRNRKAIMSNPRAPKRDKLGYLMLTFGFNFYKLAWSGYLKVKTRKH</sequence>
<comment type="caution">
    <text evidence="4">The sequence shown here is derived from an EMBL/GenBank/DDBJ whole genome shotgun (WGS) entry which is preliminary data.</text>
</comment>
<dbReference type="CDD" id="cd00761">
    <property type="entry name" value="Glyco_tranf_GTA_type"/>
    <property type="match status" value="1"/>
</dbReference>
<dbReference type="GO" id="GO:0016757">
    <property type="term" value="F:glycosyltransferase activity"/>
    <property type="evidence" value="ECO:0007669"/>
    <property type="project" value="UniProtKB-KW"/>
</dbReference>
<dbReference type="Gene3D" id="3.90.550.10">
    <property type="entry name" value="Spore Coat Polysaccharide Biosynthesis Protein SpsA, Chain A"/>
    <property type="match status" value="1"/>
</dbReference>
<feature type="domain" description="Glycosyltransferase 2-like" evidence="3">
    <location>
        <begin position="7"/>
        <end position="173"/>
    </location>
</feature>
<gene>
    <name evidence="4" type="ORF">SY212_17540</name>
</gene>
<name>A0A6F9XN70_9LACO</name>
<dbReference type="InterPro" id="IPR029044">
    <property type="entry name" value="Nucleotide-diphossugar_trans"/>
</dbReference>
<organism evidence="4">
    <name type="scientific">Ligilactobacillus agilis</name>
    <dbReference type="NCBI Taxonomy" id="1601"/>
    <lineage>
        <taxon>Bacteria</taxon>
        <taxon>Bacillati</taxon>
        <taxon>Bacillota</taxon>
        <taxon>Bacilli</taxon>
        <taxon>Lactobacillales</taxon>
        <taxon>Lactobacillaceae</taxon>
        <taxon>Ligilactobacillus</taxon>
    </lineage>
</organism>
<dbReference type="AlphaFoldDB" id="A0A6F9XN70"/>
<dbReference type="PANTHER" id="PTHR22916:SF51">
    <property type="entry name" value="GLYCOSYLTRANSFERASE EPSH-RELATED"/>
    <property type="match status" value="1"/>
</dbReference>
<keyword evidence="2 4" id="KW-0808">Transferase</keyword>
<dbReference type="SUPFAM" id="SSF53448">
    <property type="entry name" value="Nucleotide-diphospho-sugar transferases"/>
    <property type="match status" value="1"/>
</dbReference>
<proteinExistence type="predicted"/>
<dbReference type="RefSeq" id="WP_172584999.1">
    <property type="nucleotide sequence ID" value="NZ_BLAM01000167.1"/>
</dbReference>
<dbReference type="EMBL" id="BLAM01000167">
    <property type="protein sequence ID" value="GET06724.1"/>
    <property type="molecule type" value="Genomic_DNA"/>
</dbReference>
<evidence type="ECO:0000256" key="1">
    <source>
        <dbReference type="ARBA" id="ARBA00022676"/>
    </source>
</evidence>
<keyword evidence="1" id="KW-0328">Glycosyltransferase</keyword>
<dbReference type="InterPro" id="IPR001173">
    <property type="entry name" value="Glyco_trans_2-like"/>
</dbReference>
<dbReference type="Pfam" id="PF00535">
    <property type="entry name" value="Glycos_transf_2"/>
    <property type="match status" value="1"/>
</dbReference>
<evidence type="ECO:0000259" key="3">
    <source>
        <dbReference type="Pfam" id="PF00535"/>
    </source>
</evidence>